<protein>
    <submittedName>
        <fullName evidence="1">Uncharacterized protein</fullName>
    </submittedName>
</protein>
<sequence length="65" mass="7436">MRIIQPGEVRDRLNAADVYLISPIKMISSFSTMVSRLSSKEIDPVRSTSLWSPLALRLWLRGFQT</sequence>
<comment type="caution">
    <text evidence="1">The sequence shown here is derived from an EMBL/GenBank/DDBJ whole genome shotgun (WGS) entry which is preliminary data.</text>
</comment>
<keyword evidence="2" id="KW-1185">Reference proteome</keyword>
<accession>A0ACB7RLB3</accession>
<reference evidence="1" key="1">
    <citation type="submission" date="2020-05" db="EMBL/GenBank/DDBJ databases">
        <title>Large-scale comparative analyses of tick genomes elucidate their genetic diversity and vector capacities.</title>
        <authorList>
            <person name="Jia N."/>
            <person name="Wang J."/>
            <person name="Shi W."/>
            <person name="Du L."/>
            <person name="Sun Y."/>
            <person name="Zhan W."/>
            <person name="Jiang J."/>
            <person name="Wang Q."/>
            <person name="Zhang B."/>
            <person name="Ji P."/>
            <person name="Sakyi L.B."/>
            <person name="Cui X."/>
            <person name="Yuan T."/>
            <person name="Jiang B."/>
            <person name="Yang W."/>
            <person name="Lam T.T.-Y."/>
            <person name="Chang Q."/>
            <person name="Ding S."/>
            <person name="Wang X."/>
            <person name="Zhu J."/>
            <person name="Ruan X."/>
            <person name="Zhao L."/>
            <person name="Wei J."/>
            <person name="Que T."/>
            <person name="Du C."/>
            <person name="Cheng J."/>
            <person name="Dai P."/>
            <person name="Han X."/>
            <person name="Huang E."/>
            <person name="Gao Y."/>
            <person name="Liu J."/>
            <person name="Shao H."/>
            <person name="Ye R."/>
            <person name="Li L."/>
            <person name="Wei W."/>
            <person name="Wang X."/>
            <person name="Wang C."/>
            <person name="Yang T."/>
            <person name="Huo Q."/>
            <person name="Li W."/>
            <person name="Guo W."/>
            <person name="Chen H."/>
            <person name="Zhou L."/>
            <person name="Ni X."/>
            <person name="Tian J."/>
            <person name="Zhou Y."/>
            <person name="Sheng Y."/>
            <person name="Liu T."/>
            <person name="Pan Y."/>
            <person name="Xia L."/>
            <person name="Li J."/>
            <person name="Zhao F."/>
            <person name="Cao W."/>
        </authorList>
    </citation>
    <scope>NUCLEOTIDE SEQUENCE</scope>
    <source>
        <strain evidence="1">Hyas-2018</strain>
    </source>
</reference>
<organism evidence="1 2">
    <name type="scientific">Hyalomma asiaticum</name>
    <name type="common">Tick</name>
    <dbReference type="NCBI Taxonomy" id="266040"/>
    <lineage>
        <taxon>Eukaryota</taxon>
        <taxon>Metazoa</taxon>
        <taxon>Ecdysozoa</taxon>
        <taxon>Arthropoda</taxon>
        <taxon>Chelicerata</taxon>
        <taxon>Arachnida</taxon>
        <taxon>Acari</taxon>
        <taxon>Parasitiformes</taxon>
        <taxon>Ixodida</taxon>
        <taxon>Ixodoidea</taxon>
        <taxon>Ixodidae</taxon>
        <taxon>Hyalomminae</taxon>
        <taxon>Hyalomma</taxon>
    </lineage>
</organism>
<evidence type="ECO:0000313" key="2">
    <source>
        <dbReference type="Proteomes" id="UP000821845"/>
    </source>
</evidence>
<name>A0ACB7RLB3_HYAAI</name>
<gene>
    <name evidence="1" type="ORF">HPB50_017012</name>
</gene>
<dbReference type="EMBL" id="CM023489">
    <property type="protein sequence ID" value="KAH6922586.1"/>
    <property type="molecule type" value="Genomic_DNA"/>
</dbReference>
<proteinExistence type="predicted"/>
<evidence type="ECO:0000313" key="1">
    <source>
        <dbReference type="EMBL" id="KAH6922586.1"/>
    </source>
</evidence>
<dbReference type="Proteomes" id="UP000821845">
    <property type="component" value="Chromosome 9"/>
</dbReference>